<reference evidence="4" key="1">
    <citation type="journal article" date="2020" name="Stud. Mycol.">
        <title>101 Dothideomycetes genomes: a test case for predicting lifestyles and emergence of pathogens.</title>
        <authorList>
            <person name="Haridas S."/>
            <person name="Albert R."/>
            <person name="Binder M."/>
            <person name="Bloem J."/>
            <person name="Labutti K."/>
            <person name="Salamov A."/>
            <person name="Andreopoulos B."/>
            <person name="Baker S."/>
            <person name="Barry K."/>
            <person name="Bills G."/>
            <person name="Bluhm B."/>
            <person name="Cannon C."/>
            <person name="Castanera R."/>
            <person name="Culley D."/>
            <person name="Daum C."/>
            <person name="Ezra D."/>
            <person name="Gonzalez J."/>
            <person name="Henrissat B."/>
            <person name="Kuo A."/>
            <person name="Liang C."/>
            <person name="Lipzen A."/>
            <person name="Lutzoni F."/>
            <person name="Magnuson J."/>
            <person name="Mondo S."/>
            <person name="Nolan M."/>
            <person name="Ohm R."/>
            <person name="Pangilinan J."/>
            <person name="Park H.-J."/>
            <person name="Ramirez L."/>
            <person name="Alfaro M."/>
            <person name="Sun H."/>
            <person name="Tritt A."/>
            <person name="Yoshinaga Y."/>
            <person name="Zwiers L.-H."/>
            <person name="Turgeon B."/>
            <person name="Goodwin S."/>
            <person name="Spatafora J."/>
            <person name="Crous P."/>
            <person name="Grigoriev I."/>
        </authorList>
    </citation>
    <scope>NUCLEOTIDE SEQUENCE</scope>
    <source>
        <strain evidence="4">CBS 119925</strain>
    </source>
</reference>
<accession>A0A6A6V7Q9</accession>
<name>A0A6A6V7Q9_9PLEO</name>
<dbReference type="PANTHER" id="PTHR43439">
    <property type="entry name" value="PHENYLACETATE-COENZYME A LIGASE"/>
    <property type="match status" value="1"/>
</dbReference>
<evidence type="ECO:0000313" key="4">
    <source>
        <dbReference type="EMBL" id="KAF2745351.1"/>
    </source>
</evidence>
<dbReference type="Gene3D" id="3.40.50.12780">
    <property type="entry name" value="N-terminal domain of ligase-like"/>
    <property type="match status" value="1"/>
</dbReference>
<dbReference type="Pfam" id="PF00501">
    <property type="entry name" value="AMP-binding"/>
    <property type="match status" value="1"/>
</dbReference>
<dbReference type="InterPro" id="IPR020845">
    <property type="entry name" value="AMP-binding_CS"/>
</dbReference>
<evidence type="ECO:0000259" key="3">
    <source>
        <dbReference type="Pfam" id="PF00501"/>
    </source>
</evidence>
<keyword evidence="1" id="KW-0596">Phosphopantetheine</keyword>
<evidence type="ECO:0000313" key="5">
    <source>
        <dbReference type="Proteomes" id="UP000799440"/>
    </source>
</evidence>
<evidence type="ECO:0000256" key="1">
    <source>
        <dbReference type="ARBA" id="ARBA00022450"/>
    </source>
</evidence>
<dbReference type="InterPro" id="IPR051414">
    <property type="entry name" value="Adenylate-forming_Reductase"/>
</dbReference>
<dbReference type="Pfam" id="PF23562">
    <property type="entry name" value="AMP-binding_C_3"/>
    <property type="match status" value="1"/>
</dbReference>
<keyword evidence="2" id="KW-0597">Phosphoprotein</keyword>
<dbReference type="PANTHER" id="PTHR43439:SF2">
    <property type="entry name" value="ENZYME, PUTATIVE (JCVI)-RELATED"/>
    <property type="match status" value="1"/>
</dbReference>
<sequence>MTATQQHPQFRRELLNHIVDRLARDSPDKLYAESPISATTFEDDFRKIRYRELANAVNGVAALIEKSLGKGEASPTLVYYGPADVRYIILVLGAVKAGYKMLLPSSRLSPIAAVELLEKSDAEAILLPTPRPAAADPVLELYPMQEIAVPELEELLKTKYAPYSFEANFEDIKGEPLVVLHTSGTTGFPKPIVWTHEWAASFGEELYLTPPSGYESLTNLMLGKRIFHFFPPFHAAYLAGVLVFPLLTGTVNICALPGAPPTAEQVAFVVEHAKVDILGMIPPIIAQLGSNPELLDRVAARVEYIMYAGGDVPFSAGEAVSKKMKLFTQVASTETGLIHTLRRTGEWKRENWHHVMFHPSSGVKLIKRQGKSFEAIVHRSAGAFKQAPFVVFPDIDEFATGDLFKQHEEDPELWEYHGRMDDMQVLLSTEKFYPVDMEQFLCLHKDIKEAMFIGNGRTQPALLLELENIKEDGQGIPEHIWEQIEDANEISPEFAIIARENVLLLDPERPWFRTPKGTVQREATRKLYLVDLERLDAVAEKHHASELTRSVELIDV</sequence>
<dbReference type="PROSITE" id="PS00455">
    <property type="entry name" value="AMP_BINDING"/>
    <property type="match status" value="1"/>
</dbReference>
<dbReference type="InterPro" id="IPR000873">
    <property type="entry name" value="AMP-dep_synth/lig_dom"/>
</dbReference>
<dbReference type="AlphaFoldDB" id="A0A6A6V7Q9"/>
<organism evidence="4 5">
    <name type="scientific">Sporormia fimetaria CBS 119925</name>
    <dbReference type="NCBI Taxonomy" id="1340428"/>
    <lineage>
        <taxon>Eukaryota</taxon>
        <taxon>Fungi</taxon>
        <taxon>Dikarya</taxon>
        <taxon>Ascomycota</taxon>
        <taxon>Pezizomycotina</taxon>
        <taxon>Dothideomycetes</taxon>
        <taxon>Pleosporomycetidae</taxon>
        <taxon>Pleosporales</taxon>
        <taxon>Sporormiaceae</taxon>
        <taxon>Sporormia</taxon>
    </lineage>
</organism>
<dbReference type="OrthoDB" id="429813at2759"/>
<dbReference type="InterPro" id="IPR042099">
    <property type="entry name" value="ANL_N_sf"/>
</dbReference>
<protein>
    <submittedName>
        <fullName evidence="4">Acetyl-CoA synthetase-like protein</fullName>
    </submittedName>
</protein>
<dbReference type="SUPFAM" id="SSF56801">
    <property type="entry name" value="Acetyl-CoA synthetase-like"/>
    <property type="match status" value="1"/>
</dbReference>
<proteinExistence type="predicted"/>
<feature type="domain" description="AMP-dependent synthetase/ligase" evidence="3">
    <location>
        <begin position="37"/>
        <end position="350"/>
    </location>
</feature>
<dbReference type="EMBL" id="MU006583">
    <property type="protein sequence ID" value="KAF2745351.1"/>
    <property type="molecule type" value="Genomic_DNA"/>
</dbReference>
<gene>
    <name evidence="4" type="ORF">M011DRAFT_427623</name>
</gene>
<keyword evidence="5" id="KW-1185">Reference proteome</keyword>
<evidence type="ECO:0000256" key="2">
    <source>
        <dbReference type="ARBA" id="ARBA00022553"/>
    </source>
</evidence>
<dbReference type="Proteomes" id="UP000799440">
    <property type="component" value="Unassembled WGS sequence"/>
</dbReference>